<sequence>MSGKAYERFNIHHRIQHIMMFVSFFICTFTGIAIKYDQSSYARGFTRLLGGFENLLALHLVGAAIMLIGSCLYHLVYLLVYALVTRKLSFEALPTLKDFQDLYQNLKYFLGLSPEKPKFTRFSYKEKFDYWAVFWGIFIIGGSGLMMWFPDVAAKFFPRYIIDAARAAHSDEAILAIVVIFTWHFFNVHFNPDFFPGSLVWFHGKLTEEQMEEEHPMELKKLLKVKGREG</sequence>
<keyword evidence="4 6" id="KW-1133">Transmembrane helix</keyword>
<feature type="transmembrane region" description="Helical" evidence="6">
    <location>
        <begin position="173"/>
        <end position="190"/>
    </location>
</feature>
<dbReference type="InterPro" id="IPR016174">
    <property type="entry name" value="Di-haem_cyt_TM"/>
</dbReference>
<dbReference type="GO" id="GO:0005886">
    <property type="term" value="C:plasma membrane"/>
    <property type="evidence" value="ECO:0007669"/>
    <property type="project" value="UniProtKB-SubCell"/>
</dbReference>
<keyword evidence="2" id="KW-1003">Cell membrane</keyword>
<dbReference type="STRING" id="870242.cpu_01890"/>
<feature type="transmembrane region" description="Helical" evidence="6">
    <location>
        <begin position="18"/>
        <end position="36"/>
    </location>
</feature>
<dbReference type="OrthoDB" id="9814800at2"/>
<proteinExistence type="predicted"/>
<dbReference type="Gene3D" id="1.20.950.20">
    <property type="entry name" value="Transmembrane di-heme cytochromes, Chain C"/>
    <property type="match status" value="1"/>
</dbReference>
<evidence type="ECO:0000256" key="2">
    <source>
        <dbReference type="ARBA" id="ARBA00022475"/>
    </source>
</evidence>
<feature type="transmembrane region" description="Helical" evidence="6">
    <location>
        <begin position="128"/>
        <end position="149"/>
    </location>
</feature>
<comment type="caution">
    <text evidence="8">The sequence shown here is derived from an EMBL/GenBank/DDBJ whole genome shotgun (WGS) entry which is preliminary data.</text>
</comment>
<keyword evidence="5 6" id="KW-0472">Membrane</keyword>
<feature type="domain" description="Cytochrome b561 bacterial/Ni-hydrogenase" evidence="7">
    <location>
        <begin position="8"/>
        <end position="184"/>
    </location>
</feature>
<evidence type="ECO:0000256" key="1">
    <source>
        <dbReference type="ARBA" id="ARBA00004651"/>
    </source>
</evidence>
<dbReference type="GO" id="GO:0009055">
    <property type="term" value="F:electron transfer activity"/>
    <property type="evidence" value="ECO:0007669"/>
    <property type="project" value="InterPro"/>
</dbReference>
<dbReference type="Proteomes" id="UP000187485">
    <property type="component" value="Unassembled WGS sequence"/>
</dbReference>
<dbReference type="RefSeq" id="WP_075858126.1">
    <property type="nucleotide sequence ID" value="NZ_BDJK01000003.1"/>
</dbReference>
<evidence type="ECO:0000256" key="4">
    <source>
        <dbReference type="ARBA" id="ARBA00022989"/>
    </source>
</evidence>
<accession>A0A1L8CS86</accession>
<dbReference type="AlphaFoldDB" id="A0A1L8CS86"/>
<evidence type="ECO:0000259" key="7">
    <source>
        <dbReference type="Pfam" id="PF01292"/>
    </source>
</evidence>
<feature type="transmembrane region" description="Helical" evidence="6">
    <location>
        <begin position="56"/>
        <end position="84"/>
    </location>
</feature>
<name>A0A1L8CS86_9THEO</name>
<organism evidence="8 9">
    <name type="scientific">Carboxydothermus pertinax</name>
    <dbReference type="NCBI Taxonomy" id="870242"/>
    <lineage>
        <taxon>Bacteria</taxon>
        <taxon>Bacillati</taxon>
        <taxon>Bacillota</taxon>
        <taxon>Clostridia</taxon>
        <taxon>Thermoanaerobacterales</taxon>
        <taxon>Thermoanaerobacteraceae</taxon>
        <taxon>Carboxydothermus</taxon>
    </lineage>
</organism>
<dbReference type="SUPFAM" id="SSF81342">
    <property type="entry name" value="Transmembrane di-heme cytochromes"/>
    <property type="match status" value="1"/>
</dbReference>
<evidence type="ECO:0000256" key="5">
    <source>
        <dbReference type="ARBA" id="ARBA00023136"/>
    </source>
</evidence>
<keyword evidence="3 6" id="KW-0812">Transmembrane</keyword>
<comment type="subcellular location">
    <subcellularLocation>
        <location evidence="1">Cell membrane</location>
        <topology evidence="1">Multi-pass membrane protein</topology>
    </subcellularLocation>
</comment>
<reference evidence="9" key="1">
    <citation type="submission" date="2016-12" db="EMBL/GenBank/DDBJ databases">
        <title>Draft Genome Sequences od Carboxydothermus pertinax and islandicus, Hydrogenogenic Carboxydotrophic Bacteria.</title>
        <authorList>
            <person name="Fukuyama Y."/>
            <person name="Ohmae K."/>
            <person name="Yoneda Y."/>
            <person name="Yoshida T."/>
            <person name="Sako Y."/>
        </authorList>
    </citation>
    <scope>NUCLEOTIDE SEQUENCE [LARGE SCALE GENOMIC DNA]</scope>
    <source>
        <strain evidence="9">Ug1</strain>
    </source>
</reference>
<evidence type="ECO:0000256" key="3">
    <source>
        <dbReference type="ARBA" id="ARBA00022692"/>
    </source>
</evidence>
<protein>
    <submittedName>
        <fullName evidence="8">Cytochrome b</fullName>
    </submittedName>
</protein>
<evidence type="ECO:0000313" key="9">
    <source>
        <dbReference type="Proteomes" id="UP000187485"/>
    </source>
</evidence>
<dbReference type="GO" id="GO:0022904">
    <property type="term" value="P:respiratory electron transport chain"/>
    <property type="evidence" value="ECO:0007669"/>
    <property type="project" value="InterPro"/>
</dbReference>
<keyword evidence="9" id="KW-1185">Reference proteome</keyword>
<dbReference type="EMBL" id="BDJK01000003">
    <property type="protein sequence ID" value="GAV21679.1"/>
    <property type="molecule type" value="Genomic_DNA"/>
</dbReference>
<dbReference type="Pfam" id="PF01292">
    <property type="entry name" value="Ni_hydr_CYTB"/>
    <property type="match status" value="1"/>
</dbReference>
<dbReference type="InterPro" id="IPR011577">
    <property type="entry name" value="Cyt_b561_bac/Ni-Hgenase"/>
</dbReference>
<evidence type="ECO:0000313" key="8">
    <source>
        <dbReference type="EMBL" id="GAV21679.1"/>
    </source>
</evidence>
<evidence type="ECO:0000256" key="6">
    <source>
        <dbReference type="SAM" id="Phobius"/>
    </source>
</evidence>
<gene>
    <name evidence="8" type="ORF">cpu_01890</name>
</gene>